<dbReference type="RefSeq" id="WP_164343314.1">
    <property type="nucleotide sequence ID" value="NZ_JAAGLQ010000164.1"/>
</dbReference>
<organism evidence="2 3">
    <name type="scientific">Streptomyces halstedii</name>
    <dbReference type="NCBI Taxonomy" id="1944"/>
    <lineage>
        <taxon>Bacteria</taxon>
        <taxon>Bacillati</taxon>
        <taxon>Actinomycetota</taxon>
        <taxon>Actinomycetes</taxon>
        <taxon>Kitasatosporales</taxon>
        <taxon>Streptomycetaceae</taxon>
        <taxon>Streptomyces</taxon>
    </lineage>
</organism>
<comment type="caution">
    <text evidence="2">The sequence shown here is derived from an EMBL/GenBank/DDBJ whole genome shotgun (WGS) entry which is preliminary data.</text>
</comment>
<evidence type="ECO:0000256" key="1">
    <source>
        <dbReference type="SAM" id="MobiDB-lite"/>
    </source>
</evidence>
<evidence type="ECO:0000313" key="2">
    <source>
        <dbReference type="EMBL" id="NEA15417.1"/>
    </source>
</evidence>
<feature type="region of interest" description="Disordered" evidence="1">
    <location>
        <begin position="1"/>
        <end position="41"/>
    </location>
</feature>
<dbReference type="EMBL" id="JAAGLQ010000164">
    <property type="protein sequence ID" value="NEA15417.1"/>
    <property type="molecule type" value="Genomic_DNA"/>
</dbReference>
<evidence type="ECO:0000313" key="3">
    <source>
        <dbReference type="Proteomes" id="UP000471293"/>
    </source>
</evidence>
<proteinExistence type="predicted"/>
<name>A0A6N9TVU2_STRHA</name>
<protein>
    <submittedName>
        <fullName evidence="2">Uncharacterized protein</fullName>
    </submittedName>
</protein>
<dbReference type="Proteomes" id="UP000471293">
    <property type="component" value="Unassembled WGS sequence"/>
</dbReference>
<accession>A0A6N9TVU2</accession>
<feature type="compositionally biased region" description="Basic and acidic residues" evidence="1">
    <location>
        <begin position="18"/>
        <end position="29"/>
    </location>
</feature>
<sequence length="66" mass="7058">MRCTVEPVDTSKPSYTGDPHDRSRLKIGSDEEGTGAGSLSSLFSHSGRQLCRDQITILVPDGGIQP</sequence>
<reference evidence="2 3" key="1">
    <citation type="submission" date="2020-01" db="EMBL/GenBank/DDBJ databases">
        <title>Insect and environment-associated Actinomycetes.</title>
        <authorList>
            <person name="Currrie C."/>
            <person name="Chevrette M."/>
            <person name="Carlson C."/>
            <person name="Stubbendieck R."/>
            <person name="Wendt-Pienkowski E."/>
        </authorList>
    </citation>
    <scope>NUCLEOTIDE SEQUENCE [LARGE SCALE GENOMIC DNA]</scope>
    <source>
        <strain evidence="2 3">SID11342</strain>
    </source>
</reference>
<dbReference type="AlphaFoldDB" id="A0A6N9TVU2"/>
<gene>
    <name evidence="2" type="ORF">G3I29_07710</name>
</gene>